<dbReference type="SMART" id="SM00953">
    <property type="entry name" value="RES"/>
    <property type="match status" value="1"/>
</dbReference>
<keyword evidence="3" id="KW-1185">Reference proteome</keyword>
<dbReference type="EMBL" id="CP074133">
    <property type="protein sequence ID" value="QUX22475.1"/>
    <property type="molecule type" value="Genomic_DNA"/>
</dbReference>
<protein>
    <submittedName>
        <fullName evidence="2">RES domain-containing protein</fullName>
    </submittedName>
</protein>
<evidence type="ECO:0000259" key="1">
    <source>
        <dbReference type="SMART" id="SM00953"/>
    </source>
</evidence>
<evidence type="ECO:0000313" key="2">
    <source>
        <dbReference type="EMBL" id="QUX22475.1"/>
    </source>
</evidence>
<gene>
    <name evidence="2" type="ORF">KGD84_29860</name>
</gene>
<proteinExistence type="predicted"/>
<dbReference type="Pfam" id="PF08808">
    <property type="entry name" value="RES"/>
    <property type="match status" value="1"/>
</dbReference>
<sequence>MMEIQDRGFEDAGDQAVCLECVLDDGLRHGVSEILTEHRCTFCERESNGQQPIAADFEEFMPLVMAAIRFFYDRSEESLFWSDDFTTRYSSEDVAYDVCGNAVTDRVIESIVALIPDEDWNPDPGRLRPDLALKGSWEEFRNKVKYSSRFTFLSLPEESSDHPDEFTTTEFLEKLMKIIEQRQAVLQIPAGQVFYRGRLIDRPDDLSWCNAHTLGPPPPELASANRMSPAGIPMFYGSDDPETVVAEIGAHGASRFAVIGAFETTRALRMINLADLPPVPSVFDAAGRESYYDLVFLHSFTQDLRAPVSLNGSQHIDYVPTQVVTEYMKWLSEPSFDGILFSSAQNEGRSCVVFCGPEHCADAGEEDTNTILRLREGSVEAVRVVAVPVALDVALGSSGLVFGDPFRG</sequence>
<reference evidence="2 3" key="1">
    <citation type="submission" date="2021-05" db="EMBL/GenBank/DDBJ databases">
        <title>Direct Submission.</title>
        <authorList>
            <person name="Li K."/>
            <person name="Gao J."/>
        </authorList>
    </citation>
    <scope>NUCLEOTIDE SEQUENCE [LARGE SCALE GENOMIC DNA]</scope>
    <source>
        <strain evidence="2 3">Mg02</strain>
    </source>
</reference>
<dbReference type="RefSeq" id="WP_220563691.1">
    <property type="nucleotide sequence ID" value="NZ_CP074133.1"/>
</dbReference>
<evidence type="ECO:0000313" key="3">
    <source>
        <dbReference type="Proteomes" id="UP000676079"/>
    </source>
</evidence>
<dbReference type="Pfam" id="PF18870">
    <property type="entry name" value="HEPN_RES_NTD1"/>
    <property type="match status" value="1"/>
</dbReference>
<dbReference type="InterPro" id="IPR041206">
    <property type="entry name" value="HEPN/RES_NTD1"/>
</dbReference>
<dbReference type="InterPro" id="IPR014914">
    <property type="entry name" value="RES_dom"/>
</dbReference>
<accession>A0ABX8BJQ6</accession>
<feature type="domain" description="RES" evidence="1">
    <location>
        <begin position="210"/>
        <end position="367"/>
    </location>
</feature>
<name>A0ABX8BJQ6_9ACTN</name>
<organism evidence="2 3">
    <name type="scientific">Nocardiopsis changdeensis</name>
    <dbReference type="NCBI Taxonomy" id="2831969"/>
    <lineage>
        <taxon>Bacteria</taxon>
        <taxon>Bacillati</taxon>
        <taxon>Actinomycetota</taxon>
        <taxon>Actinomycetes</taxon>
        <taxon>Streptosporangiales</taxon>
        <taxon>Nocardiopsidaceae</taxon>
        <taxon>Nocardiopsis</taxon>
    </lineage>
</organism>
<dbReference type="Proteomes" id="UP000676079">
    <property type="component" value="Chromosome"/>
</dbReference>